<dbReference type="Proteomes" id="UP000034883">
    <property type="component" value="Chromosome"/>
</dbReference>
<accession>A0A0F6W875</accession>
<feature type="region of interest" description="Disordered" evidence="1">
    <location>
        <begin position="128"/>
        <end position="197"/>
    </location>
</feature>
<reference evidence="2 3" key="1">
    <citation type="submission" date="2015-03" db="EMBL/GenBank/DDBJ databases">
        <title>Genome assembly of Sandaracinus amylolyticus DSM 53668.</title>
        <authorList>
            <person name="Sharma G."/>
            <person name="Subramanian S."/>
        </authorList>
    </citation>
    <scope>NUCLEOTIDE SEQUENCE [LARGE SCALE GENOMIC DNA]</scope>
    <source>
        <strain evidence="2 3">DSM 53668</strain>
    </source>
</reference>
<evidence type="ECO:0000313" key="2">
    <source>
        <dbReference type="EMBL" id="AKF09892.1"/>
    </source>
</evidence>
<dbReference type="OrthoDB" id="5973611at2"/>
<sequence length="471" mass="51954">MSFPIRRPVARTLSVIALSFVLAACGARLVPLTPQRAVLFSSSFEQEAVRAAIIRALAASDYVAESEEPGRIVARYERRGVILRVEIHYDATRYEIVYLDSAGLSQQTRPDGQVMISANYQRRMQQLTSRIDDEVGRPEREAREAAERTEREAREAQQRQRDHELAVLEAQRQREQDARDAEARERDRTREAELERERLRTRRAEAEAEARRPVIVGESGGRSVARLRFSRESMVDPGYGTVRITGSLGHGGMAYDGVAGGDRSARQMRFPDYCRGFFADAPSHVLQVDATMGYLRVEAASAGDTTLALVSADGSVWCDDDGAGGLNPRIEGELPPGVYYVWVGSYRQSERAPYRLAVYDTGASAGAVVAVAPPRREAMSGARFRGLLDDFRAVPVYAQQPGVAAGYVRAGNTFTCAQIAEMVQATYVYALEVDVAAALWEGVVDPENAHLITAAFRIYANGPEFRARIGL</sequence>
<dbReference type="RefSeq" id="WP_053236899.1">
    <property type="nucleotide sequence ID" value="NZ_CP011125.1"/>
</dbReference>
<protein>
    <submittedName>
        <fullName evidence="2">Alpha-mannosidase</fullName>
    </submittedName>
</protein>
<evidence type="ECO:0000256" key="1">
    <source>
        <dbReference type="SAM" id="MobiDB-lite"/>
    </source>
</evidence>
<organism evidence="2 3">
    <name type="scientific">Sandaracinus amylolyticus</name>
    <dbReference type="NCBI Taxonomy" id="927083"/>
    <lineage>
        <taxon>Bacteria</taxon>
        <taxon>Pseudomonadati</taxon>
        <taxon>Myxococcota</taxon>
        <taxon>Polyangia</taxon>
        <taxon>Polyangiales</taxon>
        <taxon>Sandaracinaceae</taxon>
        <taxon>Sandaracinus</taxon>
    </lineage>
</organism>
<dbReference type="PROSITE" id="PS51257">
    <property type="entry name" value="PROKAR_LIPOPROTEIN"/>
    <property type="match status" value="1"/>
</dbReference>
<keyword evidence="3" id="KW-1185">Reference proteome</keyword>
<evidence type="ECO:0000313" key="3">
    <source>
        <dbReference type="Proteomes" id="UP000034883"/>
    </source>
</evidence>
<feature type="compositionally biased region" description="Basic and acidic residues" evidence="1">
    <location>
        <begin position="130"/>
        <end position="197"/>
    </location>
</feature>
<dbReference type="AlphaFoldDB" id="A0A0F6W875"/>
<proteinExistence type="predicted"/>
<gene>
    <name evidence="2" type="ORF">DB32_007041</name>
</gene>
<dbReference type="KEGG" id="samy:DB32_007041"/>
<dbReference type="EMBL" id="CP011125">
    <property type="protein sequence ID" value="AKF09892.1"/>
    <property type="molecule type" value="Genomic_DNA"/>
</dbReference>
<dbReference type="STRING" id="927083.DB32_007041"/>
<name>A0A0F6W875_9BACT</name>